<dbReference type="OrthoDB" id="3911405at2759"/>
<protein>
    <submittedName>
        <fullName evidence="4">Uncharacterized protein</fullName>
    </submittedName>
</protein>
<reference evidence="4" key="1">
    <citation type="journal article" date="2020" name="Stud. Mycol.">
        <title>101 Dothideomycetes genomes: a test case for predicting lifestyles and emergence of pathogens.</title>
        <authorList>
            <person name="Haridas S."/>
            <person name="Albert R."/>
            <person name="Binder M."/>
            <person name="Bloem J."/>
            <person name="Labutti K."/>
            <person name="Salamov A."/>
            <person name="Andreopoulos B."/>
            <person name="Baker S."/>
            <person name="Barry K."/>
            <person name="Bills G."/>
            <person name="Bluhm B."/>
            <person name="Cannon C."/>
            <person name="Castanera R."/>
            <person name="Culley D."/>
            <person name="Daum C."/>
            <person name="Ezra D."/>
            <person name="Gonzalez J."/>
            <person name="Henrissat B."/>
            <person name="Kuo A."/>
            <person name="Liang C."/>
            <person name="Lipzen A."/>
            <person name="Lutzoni F."/>
            <person name="Magnuson J."/>
            <person name="Mondo S."/>
            <person name="Nolan M."/>
            <person name="Ohm R."/>
            <person name="Pangilinan J."/>
            <person name="Park H.-J."/>
            <person name="Ramirez L."/>
            <person name="Alfaro M."/>
            <person name="Sun H."/>
            <person name="Tritt A."/>
            <person name="Yoshinaga Y."/>
            <person name="Zwiers L.-H."/>
            <person name="Turgeon B."/>
            <person name="Goodwin S."/>
            <person name="Spatafora J."/>
            <person name="Crous P."/>
            <person name="Grigoriev I."/>
        </authorList>
    </citation>
    <scope>NUCLEOTIDE SEQUENCE</scope>
    <source>
        <strain evidence="4">CBS 107.79</strain>
    </source>
</reference>
<dbReference type="Gene3D" id="1.10.287.1490">
    <property type="match status" value="1"/>
</dbReference>
<feature type="compositionally biased region" description="Polar residues" evidence="3">
    <location>
        <begin position="1"/>
        <end position="20"/>
    </location>
</feature>
<name>A0A6A5URB8_9PLEO</name>
<gene>
    <name evidence="4" type="ORF">BU23DRAFT_559345</name>
</gene>
<feature type="region of interest" description="Disordered" evidence="3">
    <location>
        <begin position="94"/>
        <end position="171"/>
    </location>
</feature>
<evidence type="ECO:0000313" key="5">
    <source>
        <dbReference type="Proteomes" id="UP000800036"/>
    </source>
</evidence>
<sequence>MARTHSSYTASPTRWRSPQHSPRRDTSEGGSQYEMDLDALGLNSTFESTELDDKHQPKVDVVETSDIEGPEDFTMNMTYWMTADLPLAQQIRSRKEAKTKMSEVRGDARAETSGAQETTGEGDRVVVEDFSEDGESEAGHEPASTTTHVNGTAKSRSSSKPPSEASMENDEKVRSYLSALPDSDLPGEVLASTPLRIPKQNMLQVPSPSPMRARSLQPTVEDYDTPRKPTQETVIHHPPERIIEIAQDSLQQQVANLQSRLQEQEHASRTRITELETLLAYTRSDLDTARSDSYKQQEQIRTLQQDNDRQRREMEESRASVDGRLKAQEEELHAKMQEFGEELRLQSLARLQSQREGFERQMRTLEEAKRTVDADVASSGEVLAHVKNELGQLRDSHEKELRELQDSHEQELQKVQRSDRPEENRNDPNATAVVTDLQRKLAALQARANALQADLEKATSDAQSAREEALSSRALHASSEGAAQSHKMRASELRSRVDLLESQLSSAKEELVHKDRQLEQQHDLEAQLQTLRLELDNAHSKHLANEHTASQYHQLESRLESLQSQLYSALDNVRAKDQDFLKQFEEQERLEQRLNAAQGRIESLDATVSSLRQQLADAHRGSAKARADAEHLEAQLEDANERLHDAHAEADRRVADMEKRLSKLRETKGELETRLNQLQNEHDDLKDDHEIQMETVRDNAEDAIRKAGSLLQQERTEKRRIATELKKTTQELEHLRAEAARKEDDEEDSSDEESSIVSSMHTDPKDAELENLRLLVRKQASSVKTLKSELSALRKETTRLKDLAATSNNETVADLESQLEALSRENEKLKADAETREQDFVAINKTMDERLAGVFSKALKERAKTVVSKRDGQWAEKVQGEREFLGKVLMREWGRQEVGVAREGERQGYRYKYVQRS</sequence>
<proteinExistence type="predicted"/>
<dbReference type="Proteomes" id="UP000800036">
    <property type="component" value="Unassembled WGS sequence"/>
</dbReference>
<feature type="compositionally biased region" description="Polar residues" evidence="3">
    <location>
        <begin position="296"/>
        <end position="305"/>
    </location>
</feature>
<feature type="region of interest" description="Disordered" evidence="3">
    <location>
        <begin position="1"/>
        <end position="63"/>
    </location>
</feature>
<keyword evidence="5" id="KW-1185">Reference proteome</keyword>
<feature type="region of interest" description="Disordered" evidence="3">
    <location>
        <begin position="728"/>
        <end position="765"/>
    </location>
</feature>
<feature type="compositionally biased region" description="Polar residues" evidence="3">
    <location>
        <begin position="143"/>
        <end position="152"/>
    </location>
</feature>
<dbReference type="PANTHER" id="PTHR18870">
    <property type="entry name" value="PROTEIN TAG-278-RELATED"/>
    <property type="match status" value="1"/>
</dbReference>
<dbReference type="AlphaFoldDB" id="A0A6A5URB8"/>
<evidence type="ECO:0000256" key="3">
    <source>
        <dbReference type="SAM" id="MobiDB-lite"/>
    </source>
</evidence>
<feature type="compositionally biased region" description="Basic and acidic residues" evidence="3">
    <location>
        <begin position="51"/>
        <end position="61"/>
    </location>
</feature>
<feature type="coiled-coil region" evidence="2">
    <location>
        <begin position="776"/>
        <end position="839"/>
    </location>
</feature>
<feature type="compositionally biased region" description="Basic and acidic residues" evidence="3">
    <location>
        <begin position="400"/>
        <end position="426"/>
    </location>
</feature>
<organism evidence="4 5">
    <name type="scientific">Bimuria novae-zelandiae CBS 107.79</name>
    <dbReference type="NCBI Taxonomy" id="1447943"/>
    <lineage>
        <taxon>Eukaryota</taxon>
        <taxon>Fungi</taxon>
        <taxon>Dikarya</taxon>
        <taxon>Ascomycota</taxon>
        <taxon>Pezizomycotina</taxon>
        <taxon>Dothideomycetes</taxon>
        <taxon>Pleosporomycetidae</taxon>
        <taxon>Pleosporales</taxon>
        <taxon>Massarineae</taxon>
        <taxon>Didymosphaeriaceae</taxon>
        <taxon>Bimuria</taxon>
    </lineage>
</organism>
<evidence type="ECO:0000256" key="1">
    <source>
        <dbReference type="ARBA" id="ARBA00023054"/>
    </source>
</evidence>
<evidence type="ECO:0000313" key="4">
    <source>
        <dbReference type="EMBL" id="KAF1967425.1"/>
    </source>
</evidence>
<keyword evidence="1 2" id="KW-0175">Coiled coil</keyword>
<evidence type="ECO:0000256" key="2">
    <source>
        <dbReference type="SAM" id="Coils"/>
    </source>
</evidence>
<feature type="region of interest" description="Disordered" evidence="3">
    <location>
        <begin position="459"/>
        <end position="490"/>
    </location>
</feature>
<feature type="compositionally biased region" description="Basic and acidic residues" evidence="3">
    <location>
        <begin position="459"/>
        <end position="470"/>
    </location>
</feature>
<feature type="compositionally biased region" description="Basic and acidic residues" evidence="3">
    <location>
        <begin position="728"/>
        <end position="743"/>
    </location>
</feature>
<dbReference type="PANTHER" id="PTHR18870:SF9">
    <property type="entry name" value="PROTEIN TAG-278-RELATED"/>
    <property type="match status" value="1"/>
</dbReference>
<feature type="region of interest" description="Disordered" evidence="3">
    <location>
        <begin position="288"/>
        <end position="324"/>
    </location>
</feature>
<feature type="compositionally biased region" description="Acidic residues" evidence="3">
    <location>
        <begin position="744"/>
        <end position="754"/>
    </location>
</feature>
<feature type="region of interest" description="Disordered" evidence="3">
    <location>
        <begin position="400"/>
        <end position="430"/>
    </location>
</feature>
<feature type="compositionally biased region" description="Low complexity" evidence="3">
    <location>
        <begin position="153"/>
        <end position="166"/>
    </location>
</feature>
<feature type="compositionally biased region" description="Basic and acidic residues" evidence="3">
    <location>
        <begin position="306"/>
        <end position="324"/>
    </location>
</feature>
<feature type="region of interest" description="Disordered" evidence="3">
    <location>
        <begin position="201"/>
        <end position="232"/>
    </location>
</feature>
<accession>A0A6A5URB8</accession>
<feature type="compositionally biased region" description="Basic and acidic residues" evidence="3">
    <location>
        <begin position="94"/>
        <end position="110"/>
    </location>
</feature>
<dbReference type="EMBL" id="ML976732">
    <property type="protein sequence ID" value="KAF1967425.1"/>
    <property type="molecule type" value="Genomic_DNA"/>
</dbReference>